<gene>
    <name evidence="2" type="ORF">L2749_16310</name>
</gene>
<organism evidence="2 3">
    <name type="scientific">Shewanella algicola</name>
    <dbReference type="NCBI Taxonomy" id="640633"/>
    <lineage>
        <taxon>Bacteria</taxon>
        <taxon>Pseudomonadati</taxon>
        <taxon>Pseudomonadota</taxon>
        <taxon>Gammaproteobacteria</taxon>
        <taxon>Alteromonadales</taxon>
        <taxon>Shewanellaceae</taxon>
        <taxon>Shewanella</taxon>
    </lineage>
</organism>
<evidence type="ECO:0000313" key="3">
    <source>
        <dbReference type="Proteomes" id="UP001139408"/>
    </source>
</evidence>
<dbReference type="Gene3D" id="3.30.1150.10">
    <property type="match status" value="1"/>
</dbReference>
<dbReference type="GO" id="GO:0055085">
    <property type="term" value="P:transmembrane transport"/>
    <property type="evidence" value="ECO:0007669"/>
    <property type="project" value="InterPro"/>
</dbReference>
<dbReference type="SUPFAM" id="SSF74653">
    <property type="entry name" value="TolA/TonB C-terminal domain"/>
    <property type="match status" value="1"/>
</dbReference>
<reference evidence="2" key="1">
    <citation type="submission" date="2022-01" db="EMBL/GenBank/DDBJ databases">
        <title>Whole genome-based taxonomy of the Shewanellaceae.</title>
        <authorList>
            <person name="Martin-Rodriguez A.J."/>
        </authorList>
    </citation>
    <scope>NUCLEOTIDE SEQUENCE</scope>
    <source>
        <strain evidence="2">DSM 23803</strain>
    </source>
</reference>
<dbReference type="EMBL" id="JAKILJ010000041">
    <property type="protein sequence ID" value="MCL1106798.1"/>
    <property type="molecule type" value="Genomic_DNA"/>
</dbReference>
<accession>A0A9X1ZH80</accession>
<evidence type="ECO:0000313" key="2">
    <source>
        <dbReference type="EMBL" id="MCL1106798.1"/>
    </source>
</evidence>
<keyword evidence="3" id="KW-1185">Reference proteome</keyword>
<name>A0A9X1ZH80_9GAMM</name>
<protein>
    <submittedName>
        <fullName evidence="2">Energy transducer TonB</fullName>
    </submittedName>
</protein>
<feature type="domain" description="TonB C-terminal" evidence="1">
    <location>
        <begin position="37"/>
        <end position="131"/>
    </location>
</feature>
<sequence>MRLLVLAVLLSAVVLFPSEAKRMNIYGETIVTEITPESGAMWTRVNDKEPMFPIELAKARMAGCTILSFDVIESGKADNIQTVISIPNTKISQHATSIVSQWQWQTAQTPTAKESHTVRLDFCLGLESLENTQQACAKQIQLPCE</sequence>
<evidence type="ECO:0000259" key="1">
    <source>
        <dbReference type="PROSITE" id="PS52015"/>
    </source>
</evidence>
<dbReference type="AlphaFoldDB" id="A0A9X1ZH80"/>
<dbReference type="Proteomes" id="UP001139408">
    <property type="component" value="Unassembled WGS sequence"/>
</dbReference>
<dbReference type="PROSITE" id="PS52015">
    <property type="entry name" value="TONB_CTD"/>
    <property type="match status" value="1"/>
</dbReference>
<dbReference type="InterPro" id="IPR037682">
    <property type="entry name" value="TonB_C"/>
</dbReference>
<dbReference type="RefSeq" id="WP_188926099.1">
    <property type="nucleotide sequence ID" value="NZ_BMQI01000039.1"/>
</dbReference>
<proteinExistence type="predicted"/>
<comment type="caution">
    <text evidence="2">The sequence shown here is derived from an EMBL/GenBank/DDBJ whole genome shotgun (WGS) entry which is preliminary data.</text>
</comment>
<dbReference type="Pfam" id="PF03544">
    <property type="entry name" value="TonB_C"/>
    <property type="match status" value="1"/>
</dbReference>